<dbReference type="SUPFAM" id="SSF53474">
    <property type="entry name" value="alpha/beta-Hydrolases"/>
    <property type="match status" value="1"/>
</dbReference>
<proteinExistence type="predicted"/>
<dbReference type="GO" id="GO:0016787">
    <property type="term" value="F:hydrolase activity"/>
    <property type="evidence" value="ECO:0007669"/>
    <property type="project" value="UniProtKB-KW"/>
</dbReference>
<dbReference type="AlphaFoldDB" id="A0A6N6M6R0"/>
<comment type="caution">
    <text evidence="2">The sequence shown here is derived from an EMBL/GenBank/DDBJ whole genome shotgun (WGS) entry which is preliminary data.</text>
</comment>
<dbReference type="InterPro" id="IPR000073">
    <property type="entry name" value="AB_hydrolase_1"/>
</dbReference>
<dbReference type="OrthoDB" id="9776853at2"/>
<accession>A0A6N6M6R0</accession>
<dbReference type="Proteomes" id="UP000435357">
    <property type="component" value="Unassembled WGS sequence"/>
</dbReference>
<feature type="domain" description="AB hydrolase-1" evidence="1">
    <location>
        <begin position="15"/>
        <end position="116"/>
    </location>
</feature>
<evidence type="ECO:0000259" key="1">
    <source>
        <dbReference type="Pfam" id="PF00561"/>
    </source>
</evidence>
<name>A0A6N6M6R0_9FLAO</name>
<evidence type="ECO:0000313" key="3">
    <source>
        <dbReference type="Proteomes" id="UP000435357"/>
    </source>
</evidence>
<keyword evidence="2" id="KW-0378">Hydrolase</keyword>
<gene>
    <name evidence="2" type="ORF">F3059_08470</name>
</gene>
<evidence type="ECO:0000313" key="2">
    <source>
        <dbReference type="EMBL" id="KAB1064102.1"/>
    </source>
</evidence>
<dbReference type="InterPro" id="IPR050266">
    <property type="entry name" value="AB_hydrolase_sf"/>
</dbReference>
<protein>
    <submittedName>
        <fullName evidence="2">Alpha/beta hydrolase</fullName>
    </submittedName>
</protein>
<dbReference type="EMBL" id="WACR01000006">
    <property type="protein sequence ID" value="KAB1064102.1"/>
    <property type="molecule type" value="Genomic_DNA"/>
</dbReference>
<dbReference type="PANTHER" id="PTHR43798:SF33">
    <property type="entry name" value="HYDROLASE, PUTATIVE (AFU_ORTHOLOGUE AFUA_2G14860)-RELATED"/>
    <property type="match status" value="1"/>
</dbReference>
<dbReference type="PANTHER" id="PTHR43798">
    <property type="entry name" value="MONOACYLGLYCEROL LIPASE"/>
    <property type="match status" value="1"/>
</dbReference>
<dbReference type="Pfam" id="PF00561">
    <property type="entry name" value="Abhydrolase_1"/>
    <property type="match status" value="1"/>
</dbReference>
<dbReference type="Gene3D" id="3.40.50.1820">
    <property type="entry name" value="alpha/beta hydrolase"/>
    <property type="match status" value="1"/>
</dbReference>
<dbReference type="GO" id="GO:0016020">
    <property type="term" value="C:membrane"/>
    <property type="evidence" value="ECO:0007669"/>
    <property type="project" value="TreeGrafter"/>
</dbReference>
<reference evidence="2 3" key="1">
    <citation type="submission" date="2019-09" db="EMBL/GenBank/DDBJ databases">
        <title>Genomes of Cryomorphaceae.</title>
        <authorList>
            <person name="Bowman J.P."/>
        </authorList>
    </citation>
    <scope>NUCLEOTIDE SEQUENCE [LARGE SCALE GENOMIC DNA]</scope>
    <source>
        <strain evidence="2 3">KCTC 52047</strain>
    </source>
</reference>
<dbReference type="InterPro" id="IPR029058">
    <property type="entry name" value="AB_hydrolase_fold"/>
</dbReference>
<sequence length="266" mass="30936">MLFYKKFEIDPNADWVVFVHGAGGSSAVWHKQIKPFKSAYNLLLIDLRGHGKSAETEDWAKKTYSFSAIAEDVINVLDHLQIEKAHFVGVSLGTIIIRQIADMRESLVKSMILTGAISRLNFKSQFFVNMGNAFKRIVPYMWLYKLFAWVIMPYKTHTESRITFVNEAKKLCQKEFLRWFKLTAQVNPILRYLEEKHMHIPTLYIMGSEDHMFLGPVAELVKRGKMEFLHIIEKCGHVVNIERSAEFNEYSLNWLAQKAEGVRYLK</sequence>
<keyword evidence="3" id="KW-1185">Reference proteome</keyword>
<organism evidence="2 3">
    <name type="scientific">Salibacter halophilus</name>
    <dbReference type="NCBI Taxonomy" id="1803916"/>
    <lineage>
        <taxon>Bacteria</taxon>
        <taxon>Pseudomonadati</taxon>
        <taxon>Bacteroidota</taxon>
        <taxon>Flavobacteriia</taxon>
        <taxon>Flavobacteriales</taxon>
        <taxon>Salibacteraceae</taxon>
        <taxon>Salibacter</taxon>
    </lineage>
</organism>